<dbReference type="GO" id="GO:0046872">
    <property type="term" value="F:metal ion binding"/>
    <property type="evidence" value="ECO:0007669"/>
    <property type="project" value="InterPro"/>
</dbReference>
<keyword evidence="2 4" id="KW-0547">Nucleotide-binding</keyword>
<keyword evidence="1" id="KW-0436">Ligase</keyword>
<organism evidence="6 7">
    <name type="scientific">Lysinibacillus macroides</name>
    <dbReference type="NCBI Taxonomy" id="33935"/>
    <lineage>
        <taxon>Bacteria</taxon>
        <taxon>Bacillati</taxon>
        <taxon>Bacillota</taxon>
        <taxon>Bacilli</taxon>
        <taxon>Bacillales</taxon>
        <taxon>Bacillaceae</taxon>
        <taxon>Lysinibacillus</taxon>
    </lineage>
</organism>
<reference evidence="6 7" key="1">
    <citation type="submission" date="2015-07" db="EMBL/GenBank/DDBJ databases">
        <title>Genome sequencing project for genomic taxonomy and phylogenomics of Bacillus-like bacteria.</title>
        <authorList>
            <person name="Liu B."/>
            <person name="Wang J."/>
            <person name="Zhu Y."/>
            <person name="Liu G."/>
            <person name="Chen Q."/>
            <person name="Chen Z."/>
            <person name="Che J."/>
            <person name="Ge C."/>
            <person name="Shi H."/>
            <person name="Pan Z."/>
            <person name="Liu X."/>
        </authorList>
    </citation>
    <scope>NUCLEOTIDE SEQUENCE [LARGE SCALE GENOMIC DNA]</scope>
    <source>
        <strain evidence="6 7">DSM 54</strain>
    </source>
</reference>
<dbReference type="GO" id="GO:0005524">
    <property type="term" value="F:ATP binding"/>
    <property type="evidence" value="ECO:0007669"/>
    <property type="project" value="UniProtKB-UniRule"/>
</dbReference>
<dbReference type="RefSeq" id="WP_053993069.1">
    <property type="nucleotide sequence ID" value="NZ_CP065643.1"/>
</dbReference>
<dbReference type="Gene3D" id="3.30.470.20">
    <property type="entry name" value="ATP-grasp fold, B domain"/>
    <property type="match status" value="1"/>
</dbReference>
<dbReference type="PANTHER" id="PTHR43585:SF2">
    <property type="entry name" value="ATP-GRASP ENZYME FSQD"/>
    <property type="match status" value="1"/>
</dbReference>
<dbReference type="InterPro" id="IPR013815">
    <property type="entry name" value="ATP_grasp_subdomain_1"/>
</dbReference>
<dbReference type="PATRIC" id="fig|33935.3.peg.2881"/>
<accession>A0A0M9DN78</accession>
<feature type="domain" description="ATP-grasp" evidence="5">
    <location>
        <begin position="125"/>
        <end position="298"/>
    </location>
</feature>
<dbReference type="InterPro" id="IPR003806">
    <property type="entry name" value="ATP-grasp_PylC-type"/>
</dbReference>
<dbReference type="InterPro" id="IPR048764">
    <property type="entry name" value="PylC_N"/>
</dbReference>
<protein>
    <submittedName>
        <fullName evidence="6">Transcriptional regulator</fullName>
    </submittedName>
</protein>
<dbReference type="Pfam" id="PF21360">
    <property type="entry name" value="PylC-like_N"/>
    <property type="match status" value="1"/>
</dbReference>
<dbReference type="Proteomes" id="UP000037977">
    <property type="component" value="Unassembled WGS sequence"/>
</dbReference>
<gene>
    <name evidence="6" type="ORF">ADM90_00225</name>
</gene>
<dbReference type="SUPFAM" id="SSF56059">
    <property type="entry name" value="Glutathione synthetase ATP-binding domain-like"/>
    <property type="match status" value="1"/>
</dbReference>
<evidence type="ECO:0000256" key="4">
    <source>
        <dbReference type="PROSITE-ProRule" id="PRU00409"/>
    </source>
</evidence>
<proteinExistence type="predicted"/>
<keyword evidence="3 4" id="KW-0067">ATP-binding</keyword>
<dbReference type="Gene3D" id="3.40.50.20">
    <property type="match status" value="1"/>
</dbReference>
<sequence length="329" mass="37028">MTQNKNLNILFTSAGRRVELIKHFKEIYEELRIDGMLFTTDVKSNSPAGFISDKHILVPRVDSKDYISKLLEVCKEHQISLLIPLIDTELVLLSTYKKSFEDIGVKVLISDVRTHEICNDKGLTAQFFASKGFGTPKSYNINKELKNENIDNRLLIKPAKGSSSIGVHILTTIDELKFYSENIEEPILQEFIEGDEYTIDIFTDFEGNILTAVPRLRIETRAGEVSKGKTVKNPLLIQKAKELVSALPGAMGCITVQCFLTKDNEVKFIEINPRFGGGVPLSLAAGADYAKYLIESLANRVISFDINDWENNLLMLRYDAAVFVNEDKQ</sequence>
<evidence type="ECO:0000256" key="3">
    <source>
        <dbReference type="ARBA" id="ARBA00022840"/>
    </source>
</evidence>
<dbReference type="InterPro" id="IPR052032">
    <property type="entry name" value="ATP-dep_AA_Ligase"/>
</dbReference>
<dbReference type="PROSITE" id="PS50975">
    <property type="entry name" value="ATP_GRASP"/>
    <property type="match status" value="1"/>
</dbReference>
<name>A0A0M9DN78_9BACI</name>
<comment type="caution">
    <text evidence="6">The sequence shown here is derived from an EMBL/GenBank/DDBJ whole genome shotgun (WGS) entry which is preliminary data.</text>
</comment>
<dbReference type="AlphaFoldDB" id="A0A0M9DN78"/>
<dbReference type="GO" id="GO:0016874">
    <property type="term" value="F:ligase activity"/>
    <property type="evidence" value="ECO:0007669"/>
    <property type="project" value="UniProtKB-KW"/>
</dbReference>
<dbReference type="STRING" id="33935.ADM90_00225"/>
<dbReference type="InterPro" id="IPR011761">
    <property type="entry name" value="ATP-grasp"/>
</dbReference>
<evidence type="ECO:0000313" key="6">
    <source>
        <dbReference type="EMBL" id="KOY83876.1"/>
    </source>
</evidence>
<dbReference type="OrthoDB" id="9803907at2"/>
<evidence type="ECO:0000259" key="5">
    <source>
        <dbReference type="PROSITE" id="PS50975"/>
    </source>
</evidence>
<dbReference type="Pfam" id="PF02655">
    <property type="entry name" value="ATP-grasp_3"/>
    <property type="match status" value="1"/>
</dbReference>
<evidence type="ECO:0000256" key="2">
    <source>
        <dbReference type="ARBA" id="ARBA00022741"/>
    </source>
</evidence>
<dbReference type="Gene3D" id="3.30.1490.20">
    <property type="entry name" value="ATP-grasp fold, A domain"/>
    <property type="match status" value="1"/>
</dbReference>
<evidence type="ECO:0000313" key="7">
    <source>
        <dbReference type="Proteomes" id="UP000037977"/>
    </source>
</evidence>
<evidence type="ECO:0000256" key="1">
    <source>
        <dbReference type="ARBA" id="ARBA00022598"/>
    </source>
</evidence>
<keyword evidence="7" id="KW-1185">Reference proteome</keyword>
<dbReference type="PANTHER" id="PTHR43585">
    <property type="entry name" value="FUMIPYRROLE BIOSYNTHESIS PROTEIN C"/>
    <property type="match status" value="1"/>
</dbReference>
<dbReference type="EMBL" id="LGCI01000002">
    <property type="protein sequence ID" value="KOY83876.1"/>
    <property type="molecule type" value="Genomic_DNA"/>
</dbReference>